<dbReference type="PANTHER" id="PTHR35797">
    <property type="entry name" value="PROTEASE-RELATED"/>
    <property type="match status" value="1"/>
</dbReference>
<dbReference type="Pfam" id="PF02517">
    <property type="entry name" value="Rce1-like"/>
    <property type="match status" value="1"/>
</dbReference>
<proteinExistence type="predicted"/>
<keyword evidence="4" id="KW-1185">Reference proteome</keyword>
<organism evidence="3 4">
    <name type="scientific">Naasia aerilata</name>
    <dbReference type="NCBI Taxonomy" id="1162966"/>
    <lineage>
        <taxon>Bacteria</taxon>
        <taxon>Bacillati</taxon>
        <taxon>Actinomycetota</taxon>
        <taxon>Actinomycetes</taxon>
        <taxon>Micrococcales</taxon>
        <taxon>Microbacteriaceae</taxon>
        <taxon>Naasia</taxon>
    </lineage>
</organism>
<keyword evidence="1" id="KW-1133">Transmembrane helix</keyword>
<feature type="transmembrane region" description="Helical" evidence="1">
    <location>
        <begin position="231"/>
        <end position="249"/>
    </location>
</feature>
<dbReference type="InterPro" id="IPR003675">
    <property type="entry name" value="Rce1/LyrA-like_dom"/>
</dbReference>
<accession>A0ABM8G898</accession>
<dbReference type="EMBL" id="AP027731">
    <property type="protein sequence ID" value="BDZ44410.1"/>
    <property type="molecule type" value="Genomic_DNA"/>
</dbReference>
<evidence type="ECO:0000313" key="3">
    <source>
        <dbReference type="EMBL" id="BDZ44410.1"/>
    </source>
</evidence>
<feature type="domain" description="CAAX prenyl protease 2/Lysostaphin resistance protein A-like" evidence="2">
    <location>
        <begin position="140"/>
        <end position="243"/>
    </location>
</feature>
<reference evidence="4" key="1">
    <citation type="journal article" date="2019" name="Int. J. Syst. Evol. Microbiol.">
        <title>The Global Catalogue of Microorganisms (GCM) 10K type strain sequencing project: providing services to taxonomists for standard genome sequencing and annotation.</title>
        <authorList>
            <consortium name="The Broad Institute Genomics Platform"/>
            <consortium name="The Broad Institute Genome Sequencing Center for Infectious Disease"/>
            <person name="Wu L."/>
            <person name="Ma J."/>
        </authorList>
    </citation>
    <scope>NUCLEOTIDE SEQUENCE [LARGE SCALE GENOMIC DNA]</scope>
    <source>
        <strain evidence="4">NBRC 108725</strain>
    </source>
</reference>
<feature type="transmembrane region" description="Helical" evidence="1">
    <location>
        <begin position="261"/>
        <end position="285"/>
    </location>
</feature>
<evidence type="ECO:0000313" key="4">
    <source>
        <dbReference type="Proteomes" id="UP001321498"/>
    </source>
</evidence>
<feature type="transmembrane region" description="Helical" evidence="1">
    <location>
        <begin position="94"/>
        <end position="116"/>
    </location>
</feature>
<evidence type="ECO:0000259" key="2">
    <source>
        <dbReference type="Pfam" id="PF02517"/>
    </source>
</evidence>
<dbReference type="PANTHER" id="PTHR35797:SF1">
    <property type="entry name" value="PROTEASE"/>
    <property type="match status" value="1"/>
</dbReference>
<feature type="transmembrane region" description="Helical" evidence="1">
    <location>
        <begin position="175"/>
        <end position="197"/>
    </location>
</feature>
<dbReference type="RefSeq" id="WP_286277869.1">
    <property type="nucleotide sequence ID" value="NZ_AP027731.1"/>
</dbReference>
<keyword evidence="1" id="KW-0812">Transmembrane</keyword>
<dbReference type="Proteomes" id="UP001321498">
    <property type="component" value="Chromosome"/>
</dbReference>
<dbReference type="InterPro" id="IPR042150">
    <property type="entry name" value="MmRce1-like"/>
</dbReference>
<feature type="transmembrane region" description="Helical" evidence="1">
    <location>
        <begin position="20"/>
        <end position="38"/>
    </location>
</feature>
<name>A0ABM8G898_9MICO</name>
<protein>
    <recommendedName>
        <fullName evidence="2">CAAX prenyl protease 2/Lysostaphin resistance protein A-like domain-containing protein</fullName>
    </recommendedName>
</protein>
<evidence type="ECO:0000256" key="1">
    <source>
        <dbReference type="SAM" id="Phobius"/>
    </source>
</evidence>
<keyword evidence="1" id="KW-0472">Membrane</keyword>
<sequence length="288" mass="30007">MTTTLPTPVSARLSTRQQVAVFGISLAALVLPAVAYAVSQGVDLAHIDRAPVGAQVALFGQAFAPALAALVTWAASGRPPAWGFRRTPWRTLPAAWLIGLLGTLLAYAVAWATGIAGFSADRLGAMLGVPAPVAALVGLLPGLAPYILLALGEQLGWSSLLVARLAETRSPDRTALIYGPVWAAFHVPMMLFLPGGIAVGVPAAWAILMFAIQCMALAFPLVWLRVRTGSIWPVLVLHAALNASLYFVAQPATVLGPDSGWFLGEGGLLTAGGVVAAVLATIPLWRKR</sequence>
<gene>
    <name evidence="3" type="ORF">GCM10025866_03190</name>
</gene>
<feature type="transmembrane region" description="Helical" evidence="1">
    <location>
        <begin position="203"/>
        <end position="224"/>
    </location>
</feature>
<feature type="transmembrane region" description="Helical" evidence="1">
    <location>
        <begin position="50"/>
        <end position="74"/>
    </location>
</feature>